<feature type="compositionally biased region" description="Polar residues" evidence="1">
    <location>
        <begin position="83"/>
        <end position="96"/>
    </location>
</feature>
<dbReference type="Gene3D" id="3.30.70.270">
    <property type="match status" value="1"/>
</dbReference>
<reference evidence="3" key="1">
    <citation type="journal article" date="2019" name="Sci. Rep.">
        <title>Draft genome of Tanacetum cinerariifolium, the natural source of mosquito coil.</title>
        <authorList>
            <person name="Yamashiro T."/>
            <person name="Shiraishi A."/>
            <person name="Satake H."/>
            <person name="Nakayama K."/>
        </authorList>
    </citation>
    <scope>NUCLEOTIDE SEQUENCE</scope>
</reference>
<dbReference type="EMBL" id="BKCJ010010361">
    <property type="protein sequence ID" value="GEU91234.1"/>
    <property type="molecule type" value="Genomic_DNA"/>
</dbReference>
<feature type="domain" description="Reverse transcriptase Ty1/copia-type" evidence="2">
    <location>
        <begin position="973"/>
        <end position="1032"/>
    </location>
</feature>
<accession>A0A6L2P328</accession>
<proteinExistence type="predicted"/>
<comment type="caution">
    <text evidence="3">The sequence shown here is derived from an EMBL/GenBank/DDBJ whole genome shotgun (WGS) entry which is preliminary data.</text>
</comment>
<dbReference type="InterPro" id="IPR036397">
    <property type="entry name" value="RNaseH_sf"/>
</dbReference>
<dbReference type="SUPFAM" id="SSF56672">
    <property type="entry name" value="DNA/RNA polymerases"/>
    <property type="match status" value="1"/>
</dbReference>
<protein>
    <submittedName>
        <fullName evidence="3">DNA-directed DNA polymerase</fullName>
    </submittedName>
</protein>
<organism evidence="3">
    <name type="scientific">Tanacetum cinerariifolium</name>
    <name type="common">Dalmatian daisy</name>
    <name type="synonym">Chrysanthemum cinerariifolium</name>
    <dbReference type="NCBI Taxonomy" id="118510"/>
    <lineage>
        <taxon>Eukaryota</taxon>
        <taxon>Viridiplantae</taxon>
        <taxon>Streptophyta</taxon>
        <taxon>Embryophyta</taxon>
        <taxon>Tracheophyta</taxon>
        <taxon>Spermatophyta</taxon>
        <taxon>Magnoliopsida</taxon>
        <taxon>eudicotyledons</taxon>
        <taxon>Gunneridae</taxon>
        <taxon>Pentapetalae</taxon>
        <taxon>asterids</taxon>
        <taxon>campanulids</taxon>
        <taxon>Asterales</taxon>
        <taxon>Asteraceae</taxon>
        <taxon>Asteroideae</taxon>
        <taxon>Anthemideae</taxon>
        <taxon>Anthemidinae</taxon>
        <taxon>Tanacetum</taxon>
    </lineage>
</organism>
<dbReference type="AlphaFoldDB" id="A0A6L2P328"/>
<dbReference type="GO" id="GO:0003676">
    <property type="term" value="F:nucleic acid binding"/>
    <property type="evidence" value="ECO:0007669"/>
    <property type="project" value="InterPro"/>
</dbReference>
<dbReference type="SUPFAM" id="SSF53098">
    <property type="entry name" value="Ribonuclease H-like"/>
    <property type="match status" value="1"/>
</dbReference>
<feature type="compositionally biased region" description="Pro residues" evidence="1">
    <location>
        <begin position="171"/>
        <end position="180"/>
    </location>
</feature>
<dbReference type="Gene3D" id="3.10.10.10">
    <property type="entry name" value="HIV Type 1 Reverse Transcriptase, subunit A, domain 1"/>
    <property type="match status" value="1"/>
</dbReference>
<dbReference type="CDD" id="cd09272">
    <property type="entry name" value="RNase_HI_RT_Ty1"/>
    <property type="match status" value="1"/>
</dbReference>
<dbReference type="GO" id="GO:0003887">
    <property type="term" value="F:DNA-directed DNA polymerase activity"/>
    <property type="evidence" value="ECO:0007669"/>
    <property type="project" value="UniProtKB-KW"/>
</dbReference>
<evidence type="ECO:0000259" key="2">
    <source>
        <dbReference type="Pfam" id="PF07727"/>
    </source>
</evidence>
<sequence length="1176" mass="134676">MDDEPIWAADRVVALTPGSAITIPKTANEFAIKGNHLTLVKGNQFDGNIHRSQNQLETVTKNHQASIKNLETKFDRLADKQSGRPSGSLPSNTQPNPKRHNSKAYQPPQARNEHVNAVFTRSGKSYNPPVNPNDQQENSKIPVNFDSDDEDDEPTPQPKTQNPKPAKETPLPKPYKPKIPYPQRLRKEKMEAQYGKFLDMILIRVKQKQLTLEVGTERMIFNIDFAMKHSYLNDDTYFSIDVIDEILEEYFDSLLDEGSKILHSIEGTLLEEEIFAEFDEFMAMTADENSDSEFDTEEPPFDKISINTNYKIKTSLEEPLIDLELKPLYDNMEYVYLEHKQAFAWKTTDILGICPSFCKHKIQLLDDKKPVVQKQKRLNLNMQEVVKKEIMKLLDSDIIYPVADSPWVSPIHCVSKKGGIPVVTNENDELFPTRTITGWRVCINYHKLNEATTKDHFPLPFMDQMLERLTGNKYFCFFDGFLDIFKFLSILMIKRKQHLHVLSEHMLRGERLSVYVMLLSHSKWCMLAIFHDMIKESVEVFMDNFSIFENSFETCLNNLDKMLQHCKDAHLVLKWEKCHFMVEEGIVLGHKNLIKPIKRELHQLGSLKGKGVLNKPRNVISRRKHDEIEWKNLLIANDNLIAECLSKKVFYVATNSKLYVARFTEMHVTNTIVEARCLELKAELSNFHDKSHNDNHNELVNWFSNLEVTALTTKNVILKAQILNNVNSVNKDQVKPIVLSPGKYAIDVEPFPSCLRHNMEAHLDYLRHLKESVETIREIVEEAKSKKHTHRPKTENTNLEVLNTLHMDQCGPMRVKTFNGKKYILVIVDDYSRFTWVKFLRSKDETPEVVIKFLHKDLGKLQPTADNGIFVGYATSRKVQVPVNSAGTPSSTTIDQDAPSLSISPSSLALQSPSLHQGVAADSTLMEENPVAPADNTPFINVFAPEPSSDASSSRDVSSTESTYVSQTLYHFALKWIYKVKLDEYGDVLKNKARLVAKGYRQEEGIDFEESFAPVARIKAIRIFIANAASKNNTEGMDSCDPVDTPMVDRLKLDEDPLGITVDQTRLRSMVGSIMYLTASRPGLVFAVFMCASAIALCCNNVQHSRSKHIDIRHHFIREQVEKGVVELYFVTTNYQLDDIFTKALPRERFEFLLSRLGMKSMSLETLKRLQEEERK</sequence>
<feature type="region of interest" description="Disordered" evidence="1">
    <location>
        <begin position="78"/>
        <end position="180"/>
    </location>
</feature>
<gene>
    <name evidence="3" type="ORF">Tci_063212</name>
</gene>
<dbReference type="Pfam" id="PF07727">
    <property type="entry name" value="RVT_2"/>
    <property type="match status" value="1"/>
</dbReference>
<evidence type="ECO:0000313" key="3">
    <source>
        <dbReference type="EMBL" id="GEU91234.1"/>
    </source>
</evidence>
<dbReference type="InterPro" id="IPR012337">
    <property type="entry name" value="RNaseH-like_sf"/>
</dbReference>
<dbReference type="PANTHER" id="PTHR24559">
    <property type="entry name" value="TRANSPOSON TY3-I GAG-POL POLYPROTEIN"/>
    <property type="match status" value="1"/>
</dbReference>
<dbReference type="Gene3D" id="3.30.420.10">
    <property type="entry name" value="Ribonuclease H-like superfamily/Ribonuclease H"/>
    <property type="match status" value="1"/>
</dbReference>
<evidence type="ECO:0000256" key="1">
    <source>
        <dbReference type="SAM" id="MobiDB-lite"/>
    </source>
</evidence>
<dbReference type="InterPro" id="IPR053134">
    <property type="entry name" value="RNA-dir_DNA_polymerase"/>
</dbReference>
<keyword evidence="3" id="KW-0548">Nucleotidyltransferase</keyword>
<dbReference type="PANTHER" id="PTHR24559:SF444">
    <property type="entry name" value="REVERSE TRANSCRIPTASE DOMAIN-CONTAINING PROTEIN"/>
    <property type="match status" value="1"/>
</dbReference>
<dbReference type="InterPro" id="IPR013103">
    <property type="entry name" value="RVT_2"/>
</dbReference>
<keyword evidence="3" id="KW-0239">DNA-directed DNA polymerase</keyword>
<dbReference type="CDD" id="cd01647">
    <property type="entry name" value="RT_LTR"/>
    <property type="match status" value="1"/>
</dbReference>
<feature type="compositionally biased region" description="Polar residues" evidence="1">
    <location>
        <begin position="132"/>
        <end position="141"/>
    </location>
</feature>
<dbReference type="InterPro" id="IPR043502">
    <property type="entry name" value="DNA/RNA_pol_sf"/>
</dbReference>
<name>A0A6L2P328_TANCI</name>
<dbReference type="InterPro" id="IPR043128">
    <property type="entry name" value="Rev_trsase/Diguanyl_cyclase"/>
</dbReference>
<keyword evidence="3" id="KW-0808">Transferase</keyword>